<dbReference type="EMBL" id="CAEZYR010000016">
    <property type="protein sequence ID" value="CAB4733713.1"/>
    <property type="molecule type" value="Genomic_DNA"/>
</dbReference>
<sequence length="402" mass="44021">MSDALPHPSPDEHLPAAALARAALAQLAESAGIRRVHVLAWRDLADVEAGGSELHAATIARHWAAAGIDVTLRSSYAQGSPPTAVRDGYRVIRRAGRYAIFPRAVLAELVGRHGPRDALVEIWNGVPFFSPLWCRGPRVVFLHHHHEKMWPLVLPARYAHLGSLLETRIAPPMYRAASIVTLSESSKRELVDHMHLKASSIRVVPPGIDERYTPSGTKSDHPLVVSVGRLMPSKRFDVLIDALDVVRRTRPDTELVIVGEGYERDYLQQHIAGRNASSWVRLVGRVSDEELLSLYRRAWVVASASIAEGWGMTLTEAAACGTPAIATSIAGHRDAVADGQSGLLVDDDHELAQRLLEVLSEPVLRDRLSVGALAHAARYTWAATAHGAMQALVDDAKRHRHR</sequence>
<reference evidence="5" key="1">
    <citation type="submission" date="2020-05" db="EMBL/GenBank/DDBJ databases">
        <authorList>
            <person name="Chiriac C."/>
            <person name="Salcher M."/>
            <person name="Ghai R."/>
            <person name="Kavagutti S V."/>
        </authorList>
    </citation>
    <scope>NUCLEOTIDE SEQUENCE</scope>
</reference>
<dbReference type="Pfam" id="PF13439">
    <property type="entry name" value="Glyco_transf_4"/>
    <property type="match status" value="1"/>
</dbReference>
<evidence type="ECO:0000256" key="1">
    <source>
        <dbReference type="ARBA" id="ARBA00022679"/>
    </source>
</evidence>
<dbReference type="GO" id="GO:0009103">
    <property type="term" value="P:lipopolysaccharide biosynthetic process"/>
    <property type="evidence" value="ECO:0007669"/>
    <property type="project" value="TreeGrafter"/>
</dbReference>
<gene>
    <name evidence="4" type="ORF">UFOPK2754_00663</name>
    <name evidence="5" type="ORF">UFOPK3139_00442</name>
    <name evidence="6" type="ORF">UFOPK3543_00356</name>
</gene>
<evidence type="ECO:0000313" key="6">
    <source>
        <dbReference type="EMBL" id="CAB4892243.1"/>
    </source>
</evidence>
<dbReference type="InterPro" id="IPR001296">
    <property type="entry name" value="Glyco_trans_1"/>
</dbReference>
<dbReference type="CDD" id="cd03801">
    <property type="entry name" value="GT4_PimA-like"/>
    <property type="match status" value="1"/>
</dbReference>
<dbReference type="SUPFAM" id="SSF53756">
    <property type="entry name" value="UDP-Glycosyltransferase/glycogen phosphorylase"/>
    <property type="match status" value="1"/>
</dbReference>
<dbReference type="InterPro" id="IPR028098">
    <property type="entry name" value="Glyco_trans_4-like_N"/>
</dbReference>
<feature type="domain" description="Glycosyltransferase subfamily 4-like N-terminal" evidence="3">
    <location>
        <begin position="50"/>
        <end position="210"/>
    </location>
</feature>
<dbReference type="EMBL" id="CAFABA010000011">
    <property type="protein sequence ID" value="CAB4817107.1"/>
    <property type="molecule type" value="Genomic_DNA"/>
</dbReference>
<evidence type="ECO:0000313" key="4">
    <source>
        <dbReference type="EMBL" id="CAB4733713.1"/>
    </source>
</evidence>
<dbReference type="PANTHER" id="PTHR46401">
    <property type="entry name" value="GLYCOSYLTRANSFERASE WBBK-RELATED"/>
    <property type="match status" value="1"/>
</dbReference>
<dbReference type="AlphaFoldDB" id="A0A6J6ZIF4"/>
<name>A0A6J6ZIF4_9ZZZZ</name>
<evidence type="ECO:0000259" key="3">
    <source>
        <dbReference type="Pfam" id="PF13439"/>
    </source>
</evidence>
<evidence type="ECO:0000259" key="2">
    <source>
        <dbReference type="Pfam" id="PF00534"/>
    </source>
</evidence>
<proteinExistence type="predicted"/>
<dbReference type="GO" id="GO:0016757">
    <property type="term" value="F:glycosyltransferase activity"/>
    <property type="evidence" value="ECO:0007669"/>
    <property type="project" value="InterPro"/>
</dbReference>
<dbReference type="PANTHER" id="PTHR46401:SF2">
    <property type="entry name" value="GLYCOSYLTRANSFERASE WBBK-RELATED"/>
    <property type="match status" value="1"/>
</dbReference>
<dbReference type="EMBL" id="CAFBMH010000007">
    <property type="protein sequence ID" value="CAB4892243.1"/>
    <property type="molecule type" value="Genomic_DNA"/>
</dbReference>
<organism evidence="5">
    <name type="scientific">freshwater metagenome</name>
    <dbReference type="NCBI Taxonomy" id="449393"/>
    <lineage>
        <taxon>unclassified sequences</taxon>
        <taxon>metagenomes</taxon>
        <taxon>ecological metagenomes</taxon>
    </lineage>
</organism>
<accession>A0A6J6ZIF4</accession>
<dbReference type="Pfam" id="PF00534">
    <property type="entry name" value="Glycos_transf_1"/>
    <property type="match status" value="1"/>
</dbReference>
<protein>
    <submittedName>
        <fullName evidence="5">Unannotated protein</fullName>
    </submittedName>
</protein>
<dbReference type="Gene3D" id="3.40.50.2000">
    <property type="entry name" value="Glycogen Phosphorylase B"/>
    <property type="match status" value="2"/>
</dbReference>
<feature type="domain" description="Glycosyl transferase family 1" evidence="2">
    <location>
        <begin position="215"/>
        <end position="369"/>
    </location>
</feature>
<evidence type="ECO:0000313" key="5">
    <source>
        <dbReference type="EMBL" id="CAB4817107.1"/>
    </source>
</evidence>
<keyword evidence="1" id="KW-0808">Transferase</keyword>